<proteinExistence type="predicted"/>
<evidence type="ECO:0000313" key="1">
    <source>
        <dbReference type="EMBL" id="TYQ00797.1"/>
    </source>
</evidence>
<reference evidence="1" key="1">
    <citation type="submission" date="2019-07" db="EMBL/GenBank/DDBJ databases">
        <title>Genomic Encyclopedia of Type Strains, Phase IV (KMG-IV): sequencing the most valuable type-strain genomes for metagenomic binning, comparative biology and taxonomic classification.</title>
        <authorList>
            <person name="Goeker M."/>
        </authorList>
    </citation>
    <scope>NUCLEOTIDE SEQUENCE</scope>
    <source>
        <strain evidence="1">DSM 44596</strain>
    </source>
</reference>
<accession>A0A652YHU5</accession>
<dbReference type="EMBL" id="VNIQ01000011">
    <property type="protein sequence ID" value="TYQ00797.1"/>
    <property type="molecule type" value="Genomic_DNA"/>
</dbReference>
<sequence length="274" mass="29971">MTEALSVARDWVVEALRFPWHAPHTTAVFDWTLVSESTQSVLAALSPNTIVEPNEVVAQPSWWRTITGTSTGCRQLTDDQRHELRAALAPLHWPLREEGPEIRLAAIAEDVAARIIAHPMWTHPMLDAHRSILGLTIELHTVAAAAHQLLTVRAAMTDIPTDDGSDVLARARAEWERRHVVAAQAESALIDRVAALRAYEDALTPVEASVRNLQVVTELAAGGGDVDRLYQQIVGAELSIEHTATLRGDIDDVRAGLDAQVAYLDSLIGPRHTT</sequence>
<protein>
    <submittedName>
        <fullName evidence="1">Uncharacterized protein</fullName>
    </submittedName>
</protein>
<name>A0A652YHU5_NOCGL</name>
<dbReference type="AlphaFoldDB" id="A0A652YHU5"/>
<gene>
    <name evidence="1" type="ORF">FNL38_11111</name>
</gene>
<organism evidence="1">
    <name type="scientific">Nocardia globerula</name>
    <dbReference type="NCBI Taxonomy" id="1818"/>
    <lineage>
        <taxon>Bacteria</taxon>
        <taxon>Bacillati</taxon>
        <taxon>Actinomycetota</taxon>
        <taxon>Actinomycetes</taxon>
        <taxon>Mycobacteriales</taxon>
        <taxon>Nocardiaceae</taxon>
        <taxon>Nocardia</taxon>
    </lineage>
</organism>
<comment type="caution">
    <text evidence="1">The sequence shown here is derived from an EMBL/GenBank/DDBJ whole genome shotgun (WGS) entry which is preliminary data.</text>
</comment>